<dbReference type="PANTHER" id="PTHR43095">
    <property type="entry name" value="SUGAR KINASE"/>
    <property type="match status" value="1"/>
</dbReference>
<dbReference type="InterPro" id="IPR043129">
    <property type="entry name" value="ATPase_NBD"/>
</dbReference>
<feature type="domain" description="Carbohydrate kinase FGGY N-terminal" evidence="4">
    <location>
        <begin position="5"/>
        <end position="257"/>
    </location>
</feature>
<proteinExistence type="inferred from homology"/>
<keyword evidence="2" id="KW-0808">Transferase</keyword>
<gene>
    <name evidence="6" type="ORF">AB840_02455</name>
</gene>
<protein>
    <submittedName>
        <fullName evidence="6">Carbohydrate kinase</fullName>
    </submittedName>
</protein>
<dbReference type="PIRSF" id="PIRSF000538">
    <property type="entry name" value="GlpK"/>
    <property type="match status" value="1"/>
</dbReference>
<comment type="similarity">
    <text evidence="1">Belongs to the FGGY kinase family.</text>
</comment>
<feature type="domain" description="Carbohydrate kinase FGGY C-terminal" evidence="5">
    <location>
        <begin position="270"/>
        <end position="447"/>
    </location>
</feature>
<evidence type="ECO:0000256" key="2">
    <source>
        <dbReference type="ARBA" id="ARBA00022679"/>
    </source>
</evidence>
<dbReference type="STRING" id="39029.BSR42_05005"/>
<evidence type="ECO:0000313" key="6">
    <source>
        <dbReference type="EMBL" id="KMO87431.1"/>
    </source>
</evidence>
<name>A0A0J6ZR50_9FIRM</name>
<dbReference type="InParanoid" id="A0A0J6ZR50"/>
<evidence type="ECO:0000259" key="5">
    <source>
        <dbReference type="Pfam" id="PF02782"/>
    </source>
</evidence>
<evidence type="ECO:0000259" key="4">
    <source>
        <dbReference type="Pfam" id="PF00370"/>
    </source>
</evidence>
<evidence type="ECO:0000256" key="3">
    <source>
        <dbReference type="ARBA" id="ARBA00022777"/>
    </source>
</evidence>
<dbReference type="OrthoDB" id="9805576at2"/>
<dbReference type="InterPro" id="IPR018485">
    <property type="entry name" value="FGGY_C"/>
</dbReference>
<dbReference type="Pfam" id="PF02782">
    <property type="entry name" value="FGGY_C"/>
    <property type="match status" value="1"/>
</dbReference>
<accession>A0A0J6ZR50</accession>
<dbReference type="PATRIC" id="fig|1122219.3.peg.2050"/>
<organism evidence="6 7">
    <name type="scientific">Megasphaera cerevisiae DSM 20462</name>
    <dbReference type="NCBI Taxonomy" id="1122219"/>
    <lineage>
        <taxon>Bacteria</taxon>
        <taxon>Bacillati</taxon>
        <taxon>Bacillota</taxon>
        <taxon>Negativicutes</taxon>
        <taxon>Veillonellales</taxon>
        <taxon>Veillonellaceae</taxon>
        <taxon>Megasphaera</taxon>
    </lineage>
</organism>
<evidence type="ECO:0000256" key="1">
    <source>
        <dbReference type="ARBA" id="ARBA00009156"/>
    </source>
</evidence>
<dbReference type="SUPFAM" id="SSF53067">
    <property type="entry name" value="Actin-like ATPase domain"/>
    <property type="match status" value="2"/>
</dbReference>
<dbReference type="PANTHER" id="PTHR43095:SF5">
    <property type="entry name" value="XYLULOSE KINASE"/>
    <property type="match status" value="1"/>
</dbReference>
<dbReference type="InterPro" id="IPR000577">
    <property type="entry name" value="Carb_kinase_FGGY"/>
</dbReference>
<comment type="caution">
    <text evidence="6">The sequence shown here is derived from an EMBL/GenBank/DDBJ whole genome shotgun (WGS) entry which is preliminary data.</text>
</comment>
<dbReference type="CDD" id="cd00366">
    <property type="entry name" value="ASKHA_NBD_FGGY"/>
    <property type="match status" value="1"/>
</dbReference>
<keyword evidence="7" id="KW-1185">Reference proteome</keyword>
<dbReference type="RefSeq" id="WP_048513247.1">
    <property type="nucleotide sequence ID" value="NZ_FUXD01000001.1"/>
</dbReference>
<dbReference type="InterPro" id="IPR050406">
    <property type="entry name" value="FGGY_Carb_Kinase"/>
</dbReference>
<dbReference type="GO" id="GO:0016301">
    <property type="term" value="F:kinase activity"/>
    <property type="evidence" value="ECO:0007669"/>
    <property type="project" value="UniProtKB-KW"/>
</dbReference>
<dbReference type="Proteomes" id="UP000036503">
    <property type="component" value="Unassembled WGS sequence"/>
</dbReference>
<dbReference type="InterPro" id="IPR018484">
    <property type="entry name" value="FGGY_N"/>
</dbReference>
<dbReference type="GO" id="GO:0005975">
    <property type="term" value="P:carbohydrate metabolic process"/>
    <property type="evidence" value="ECO:0007669"/>
    <property type="project" value="InterPro"/>
</dbReference>
<dbReference type="EMBL" id="LEKT01000005">
    <property type="protein sequence ID" value="KMO87431.1"/>
    <property type="molecule type" value="Genomic_DNA"/>
</dbReference>
<keyword evidence="3 6" id="KW-0418">Kinase</keyword>
<dbReference type="AlphaFoldDB" id="A0A0J6ZR50"/>
<dbReference type="Gene3D" id="3.30.420.40">
    <property type="match status" value="2"/>
</dbReference>
<sequence length="511" mass="56169">MGKKYYLGFDAGTQSVKVAVYDEALQCVAMDTAKTTLYYPHPGWVQMEVDEYYRLIKRCMASCSRQMNEKGLPLTAVRAIMGDGIICGIAGIDKEGRAVTPYINYLDSRTGDDVAFLKQRHLDIWARETGNAEPNIMFPAMFARWFVKNSAEFRDKGVKFIHNCPYILLHLAGLKGQDAFIDWGTMSGWGLGYDVVKKTWSAQQLEILGIDLTYMPRIVKPWDIIGTLCPKDAEETGFPAGIPICAGAGDTMESMMGSGILEAGRAVDVAGTCAMFCAAADGIIPALSVPGSGLIFNSGTLPGTYFYWGMVRTGGLALRWFKDHISRHEEDAYYSTLDTLAVRCPAGCNGAMFIPYLTGGNGEFPHVRGTFTGLTLDSDQGAMWRCVLEGIGYDYMEITDRYRSAGIDLTQLTITEGGSRDALWNQIKADMLNTEVVVLKISGGAVPTNCIVAAYGTGDIADLEQALRRQLIVAGRFFPNRDTIGMYRDNYEKRRYLLKALNMAAESAGKL</sequence>
<dbReference type="Pfam" id="PF00370">
    <property type="entry name" value="FGGY_N"/>
    <property type="match status" value="1"/>
</dbReference>
<evidence type="ECO:0000313" key="7">
    <source>
        <dbReference type="Proteomes" id="UP000036503"/>
    </source>
</evidence>
<reference evidence="6 7" key="1">
    <citation type="submission" date="2015-06" db="EMBL/GenBank/DDBJ databases">
        <title>Draft genome sequence of beer spoilage bacterium Megasphaera cerevisiae type strain 20462.</title>
        <authorList>
            <person name="Kutumbaka K."/>
            <person name="Pasmowitz J."/>
            <person name="Mategko J."/>
            <person name="Reyes D."/>
            <person name="Friedrich A."/>
            <person name="Han S."/>
            <person name="Martens-Habbena W."/>
            <person name="Neal-McKinney J."/>
            <person name="Janagama H.K."/>
            <person name="Nadala C."/>
            <person name="Samadpour M."/>
        </authorList>
    </citation>
    <scope>NUCLEOTIDE SEQUENCE [LARGE SCALE GENOMIC DNA]</scope>
    <source>
        <strain evidence="6 7">DSM 20462</strain>
    </source>
</reference>